<feature type="transmembrane region" description="Helical" evidence="6">
    <location>
        <begin position="202"/>
        <end position="224"/>
    </location>
</feature>
<evidence type="ECO:0000256" key="6">
    <source>
        <dbReference type="SAM" id="Phobius"/>
    </source>
</evidence>
<feature type="domain" description="Major facilitator superfamily (MFS) profile" evidence="7">
    <location>
        <begin position="1"/>
        <end position="387"/>
    </location>
</feature>
<evidence type="ECO:0000256" key="1">
    <source>
        <dbReference type="ARBA" id="ARBA00004651"/>
    </source>
</evidence>
<dbReference type="PANTHER" id="PTHR43124:SF3">
    <property type="entry name" value="CHLORAMPHENICOL EFFLUX PUMP RV0191"/>
    <property type="match status" value="1"/>
</dbReference>
<comment type="subcellular location">
    <subcellularLocation>
        <location evidence="1">Cell membrane</location>
        <topology evidence="1">Multi-pass membrane protein</topology>
    </subcellularLocation>
</comment>
<feature type="transmembrane region" description="Helical" evidence="6">
    <location>
        <begin position="293"/>
        <end position="317"/>
    </location>
</feature>
<dbReference type="InterPro" id="IPR011701">
    <property type="entry name" value="MFS"/>
</dbReference>
<gene>
    <name evidence="8" type="ORF">OIK44_11015</name>
</gene>
<evidence type="ECO:0000256" key="3">
    <source>
        <dbReference type="ARBA" id="ARBA00022692"/>
    </source>
</evidence>
<feature type="transmembrane region" description="Helical" evidence="6">
    <location>
        <begin position="44"/>
        <end position="64"/>
    </location>
</feature>
<dbReference type="EMBL" id="JAQQXR010000003">
    <property type="protein sequence ID" value="MDC8758120.1"/>
    <property type="molecule type" value="Genomic_DNA"/>
</dbReference>
<proteinExistence type="predicted"/>
<dbReference type="PANTHER" id="PTHR43124">
    <property type="entry name" value="PURINE EFFLUX PUMP PBUE"/>
    <property type="match status" value="1"/>
</dbReference>
<name>A0ABT5JZG3_9BURK</name>
<evidence type="ECO:0000313" key="9">
    <source>
        <dbReference type="Proteomes" id="UP001221208"/>
    </source>
</evidence>
<comment type="caution">
    <text evidence="8">The sequence shown here is derived from an EMBL/GenBank/DDBJ whole genome shotgun (WGS) entry which is preliminary data.</text>
</comment>
<dbReference type="RefSeq" id="WP_273670792.1">
    <property type="nucleotide sequence ID" value="NZ_JAQQXR010000003.1"/>
</dbReference>
<dbReference type="Pfam" id="PF07690">
    <property type="entry name" value="MFS_1"/>
    <property type="match status" value="1"/>
</dbReference>
<evidence type="ECO:0000256" key="2">
    <source>
        <dbReference type="ARBA" id="ARBA00022475"/>
    </source>
</evidence>
<feature type="transmembrane region" description="Helical" evidence="6">
    <location>
        <begin position="134"/>
        <end position="154"/>
    </location>
</feature>
<feature type="transmembrane region" description="Helical" evidence="6">
    <location>
        <begin position="160"/>
        <end position="181"/>
    </location>
</feature>
<feature type="transmembrane region" description="Helical" evidence="6">
    <location>
        <begin position="102"/>
        <end position="122"/>
    </location>
</feature>
<keyword evidence="2" id="KW-1003">Cell membrane</keyword>
<keyword evidence="4 6" id="KW-1133">Transmembrane helix</keyword>
<feature type="transmembrane region" description="Helical" evidence="6">
    <location>
        <begin position="357"/>
        <end position="380"/>
    </location>
</feature>
<dbReference type="SUPFAM" id="SSF103473">
    <property type="entry name" value="MFS general substrate transporter"/>
    <property type="match status" value="1"/>
</dbReference>
<evidence type="ECO:0000259" key="7">
    <source>
        <dbReference type="PROSITE" id="PS50850"/>
    </source>
</evidence>
<keyword evidence="5 6" id="KW-0472">Membrane</keyword>
<feature type="transmembrane region" description="Helical" evidence="6">
    <location>
        <begin position="236"/>
        <end position="257"/>
    </location>
</feature>
<dbReference type="InterPro" id="IPR050189">
    <property type="entry name" value="MFS_Efflux_Transporters"/>
</dbReference>
<evidence type="ECO:0000256" key="5">
    <source>
        <dbReference type="ARBA" id="ARBA00023136"/>
    </source>
</evidence>
<organism evidence="8 9">
    <name type="scientific">Janthinobacterium fluminis</name>
    <dbReference type="NCBI Taxonomy" id="2987524"/>
    <lineage>
        <taxon>Bacteria</taxon>
        <taxon>Pseudomonadati</taxon>
        <taxon>Pseudomonadota</taxon>
        <taxon>Betaproteobacteria</taxon>
        <taxon>Burkholderiales</taxon>
        <taxon>Oxalobacteraceae</taxon>
        <taxon>Janthinobacterium</taxon>
    </lineage>
</organism>
<feature type="transmembrane region" description="Helical" evidence="6">
    <location>
        <begin position="329"/>
        <end position="351"/>
    </location>
</feature>
<dbReference type="InterPro" id="IPR036259">
    <property type="entry name" value="MFS_trans_sf"/>
</dbReference>
<sequence length="391" mass="40530">MRRPHPLIFLATGLFGVYCIEFGVVGILPAIIERYRVTAQQAGLLVGMFALVVAALGPFLVLLASRWRRKTVLVASLWLFAAVSALSAYADSFAALMGWRLVAALCHPVYFSLAMVAAAALYPPAQASRAGAHALVGTSMGMVLGIPMTTWVAAQYSYQASFLLCAAANAVAALGVMLWLPSAPAGAALPYGRQLAILRKPALWLNIAAAVMIFAAMFSLYAYAAEYLRRETGMDGRMISAMLVIFGVGGVLGNLLAGSLLAGNAARTVLLHPLALAAAYLLLHYGAGQAGTAAMAAIALFWGAAHTSGLIVTQVWLTSEAREAPEFAVGVYISAINLGVTVGSLAGGWGISRFGMAGTIGSGLLFAALAAALVGARLALYGAPRGRLRAA</sequence>
<keyword evidence="3 6" id="KW-0812">Transmembrane</keyword>
<reference evidence="8 9" key="1">
    <citation type="submission" date="2022-10" db="EMBL/GenBank/DDBJ databases">
        <title>Janthinobacterium sp. hw3 Genome sequencing.</title>
        <authorList>
            <person name="Park S."/>
        </authorList>
    </citation>
    <scope>NUCLEOTIDE SEQUENCE [LARGE SCALE GENOMIC DNA]</scope>
    <source>
        <strain evidence="9">hw3</strain>
    </source>
</reference>
<evidence type="ECO:0000313" key="8">
    <source>
        <dbReference type="EMBL" id="MDC8758120.1"/>
    </source>
</evidence>
<feature type="transmembrane region" description="Helical" evidence="6">
    <location>
        <begin position="71"/>
        <end position="90"/>
    </location>
</feature>
<feature type="transmembrane region" description="Helical" evidence="6">
    <location>
        <begin position="7"/>
        <end position="32"/>
    </location>
</feature>
<dbReference type="CDD" id="cd17324">
    <property type="entry name" value="MFS_NepI_like"/>
    <property type="match status" value="1"/>
</dbReference>
<dbReference type="InterPro" id="IPR020846">
    <property type="entry name" value="MFS_dom"/>
</dbReference>
<dbReference type="Proteomes" id="UP001221208">
    <property type="component" value="Unassembled WGS sequence"/>
</dbReference>
<evidence type="ECO:0000256" key="4">
    <source>
        <dbReference type="ARBA" id="ARBA00022989"/>
    </source>
</evidence>
<dbReference type="Gene3D" id="1.20.1250.20">
    <property type="entry name" value="MFS general substrate transporter like domains"/>
    <property type="match status" value="2"/>
</dbReference>
<protein>
    <submittedName>
        <fullName evidence="8">MFS transporter</fullName>
    </submittedName>
</protein>
<accession>A0ABT5JZG3</accession>
<dbReference type="PROSITE" id="PS50850">
    <property type="entry name" value="MFS"/>
    <property type="match status" value="1"/>
</dbReference>
<keyword evidence="9" id="KW-1185">Reference proteome</keyword>
<feature type="transmembrane region" description="Helical" evidence="6">
    <location>
        <begin position="269"/>
        <end position="287"/>
    </location>
</feature>